<gene>
    <name evidence="2" type="ORF">XELAEV_18009683mg</name>
</gene>
<name>A0A974I0T5_XENLA</name>
<keyword evidence="1" id="KW-0812">Transmembrane</keyword>
<accession>A0A974I0T5</accession>
<feature type="transmembrane region" description="Helical" evidence="1">
    <location>
        <begin position="77"/>
        <end position="101"/>
    </location>
</feature>
<reference evidence="3" key="1">
    <citation type="journal article" date="2016" name="Nature">
        <title>Genome evolution in the allotetraploid frog Xenopus laevis.</title>
        <authorList>
            <person name="Session A.M."/>
            <person name="Uno Y."/>
            <person name="Kwon T."/>
            <person name="Chapman J.A."/>
            <person name="Toyoda A."/>
            <person name="Takahashi S."/>
            <person name="Fukui A."/>
            <person name="Hikosaka A."/>
            <person name="Suzuki A."/>
            <person name="Kondo M."/>
            <person name="van Heeringen S.J."/>
            <person name="Quigley I."/>
            <person name="Heinz S."/>
            <person name="Ogino H."/>
            <person name="Ochi H."/>
            <person name="Hellsten U."/>
            <person name="Lyons J.B."/>
            <person name="Simakov O."/>
            <person name="Putnam N."/>
            <person name="Stites J."/>
            <person name="Kuroki Y."/>
            <person name="Tanaka T."/>
            <person name="Michiue T."/>
            <person name="Watanabe M."/>
            <person name="Bogdanovic O."/>
            <person name="Lister R."/>
            <person name="Georgiou G."/>
            <person name="Paranjpe S.S."/>
            <person name="van Kruijsbergen I."/>
            <person name="Shu S."/>
            <person name="Carlson J."/>
            <person name="Kinoshita T."/>
            <person name="Ohta Y."/>
            <person name="Mawaribuchi S."/>
            <person name="Jenkins J."/>
            <person name="Grimwood J."/>
            <person name="Schmutz J."/>
            <person name="Mitros T."/>
            <person name="Mozaffari S.V."/>
            <person name="Suzuki Y."/>
            <person name="Haramoto Y."/>
            <person name="Yamamoto T.S."/>
            <person name="Takagi C."/>
            <person name="Heald R."/>
            <person name="Miller K."/>
            <person name="Haudenschild C."/>
            <person name="Kitzman J."/>
            <person name="Nakayama T."/>
            <person name="Izutsu Y."/>
            <person name="Robert J."/>
            <person name="Fortriede J."/>
            <person name="Burns K."/>
            <person name="Lotay V."/>
            <person name="Karimi K."/>
            <person name="Yasuoka Y."/>
            <person name="Dichmann D.S."/>
            <person name="Flajnik M.F."/>
            <person name="Houston D.W."/>
            <person name="Shendure J."/>
            <person name="DuPasquier L."/>
            <person name="Vize P.D."/>
            <person name="Zorn A.M."/>
            <person name="Ito M."/>
            <person name="Marcotte E.M."/>
            <person name="Wallingford J.B."/>
            <person name="Ito Y."/>
            <person name="Asashima M."/>
            <person name="Ueno N."/>
            <person name="Matsuda Y."/>
            <person name="Veenstra G.J."/>
            <person name="Fujiyama A."/>
            <person name="Harland R.M."/>
            <person name="Taira M."/>
            <person name="Rokhsar D.S."/>
        </authorList>
    </citation>
    <scope>NUCLEOTIDE SEQUENCE [LARGE SCALE GENOMIC DNA]</scope>
    <source>
        <strain evidence="3">J</strain>
    </source>
</reference>
<keyword evidence="1" id="KW-0472">Membrane</keyword>
<feature type="transmembrane region" description="Helical" evidence="1">
    <location>
        <begin position="43"/>
        <end position="65"/>
    </location>
</feature>
<evidence type="ECO:0000256" key="1">
    <source>
        <dbReference type="SAM" id="Phobius"/>
    </source>
</evidence>
<keyword evidence="1" id="KW-1133">Transmembrane helix</keyword>
<protein>
    <submittedName>
        <fullName evidence="2">Uncharacterized protein</fullName>
    </submittedName>
</protein>
<dbReference type="EMBL" id="CM004467">
    <property type="protein sequence ID" value="OCT97459.1"/>
    <property type="molecule type" value="Genomic_DNA"/>
</dbReference>
<proteinExistence type="predicted"/>
<evidence type="ECO:0000313" key="3">
    <source>
        <dbReference type="Proteomes" id="UP000694892"/>
    </source>
</evidence>
<dbReference type="Proteomes" id="UP000694892">
    <property type="component" value="Chromosome 1S"/>
</dbReference>
<sequence length="107" mass="13067">MLHSFVRTLYKKYQTQTLNNNAFHAKTQIFSNELFSFFFCPNFIMLMFFYCHLYSLEMCGFFLAYKTYAYLKFKLTADYRTILFILLMQKYTLIVESYLVLHRVNCF</sequence>
<evidence type="ECO:0000313" key="2">
    <source>
        <dbReference type="EMBL" id="OCT97459.1"/>
    </source>
</evidence>
<organism evidence="2 3">
    <name type="scientific">Xenopus laevis</name>
    <name type="common">African clawed frog</name>
    <dbReference type="NCBI Taxonomy" id="8355"/>
    <lineage>
        <taxon>Eukaryota</taxon>
        <taxon>Metazoa</taxon>
        <taxon>Chordata</taxon>
        <taxon>Craniata</taxon>
        <taxon>Vertebrata</taxon>
        <taxon>Euteleostomi</taxon>
        <taxon>Amphibia</taxon>
        <taxon>Batrachia</taxon>
        <taxon>Anura</taxon>
        <taxon>Pipoidea</taxon>
        <taxon>Pipidae</taxon>
        <taxon>Xenopodinae</taxon>
        <taxon>Xenopus</taxon>
        <taxon>Xenopus</taxon>
    </lineage>
</organism>
<dbReference type="AlphaFoldDB" id="A0A974I0T5"/>